<organism evidence="2 3">
    <name type="scientific">Roseospira marina</name>
    <dbReference type="NCBI Taxonomy" id="140057"/>
    <lineage>
        <taxon>Bacteria</taxon>
        <taxon>Pseudomonadati</taxon>
        <taxon>Pseudomonadota</taxon>
        <taxon>Alphaproteobacteria</taxon>
        <taxon>Rhodospirillales</taxon>
        <taxon>Rhodospirillaceae</taxon>
        <taxon>Roseospira</taxon>
    </lineage>
</organism>
<dbReference type="SMART" id="SM00327">
    <property type="entry name" value="VWA"/>
    <property type="match status" value="1"/>
</dbReference>
<evidence type="ECO:0000313" key="2">
    <source>
        <dbReference type="EMBL" id="KAA5603912.1"/>
    </source>
</evidence>
<dbReference type="Gene3D" id="3.40.50.410">
    <property type="entry name" value="von Willebrand factor, type A domain"/>
    <property type="match status" value="1"/>
</dbReference>
<dbReference type="Proteomes" id="UP000324065">
    <property type="component" value="Unassembled WGS sequence"/>
</dbReference>
<keyword evidence="3" id="KW-1185">Reference proteome</keyword>
<feature type="domain" description="VWFA" evidence="1">
    <location>
        <begin position="252"/>
        <end position="455"/>
    </location>
</feature>
<dbReference type="EMBL" id="VWPJ01000027">
    <property type="protein sequence ID" value="KAA5603912.1"/>
    <property type="molecule type" value="Genomic_DNA"/>
</dbReference>
<reference evidence="2 3" key="1">
    <citation type="submission" date="2019-09" db="EMBL/GenBank/DDBJ databases">
        <title>Genome sequence of Roseospira marina, one of the more divergent members of the non-sulfur purple photosynthetic bacterial family, the Rhodospirillaceae.</title>
        <authorList>
            <person name="Meyer T."/>
            <person name="Kyndt J."/>
        </authorList>
    </citation>
    <scope>NUCLEOTIDE SEQUENCE [LARGE SCALE GENOMIC DNA]</scope>
    <source>
        <strain evidence="2 3">DSM 15113</strain>
    </source>
</reference>
<dbReference type="SUPFAM" id="SSF53300">
    <property type="entry name" value="vWA-like"/>
    <property type="match status" value="1"/>
</dbReference>
<protein>
    <submittedName>
        <fullName evidence="2">VWA domain-containing protein</fullName>
    </submittedName>
</protein>
<dbReference type="AlphaFoldDB" id="A0A5M6I731"/>
<proteinExistence type="predicted"/>
<dbReference type="InterPro" id="IPR002035">
    <property type="entry name" value="VWF_A"/>
</dbReference>
<evidence type="ECO:0000259" key="1">
    <source>
        <dbReference type="PROSITE" id="PS50234"/>
    </source>
</evidence>
<name>A0A5M6I731_9PROT</name>
<dbReference type="PROSITE" id="PS50234">
    <property type="entry name" value="VWFA"/>
    <property type="match status" value="1"/>
</dbReference>
<accession>A0A5M6I731</accession>
<dbReference type="RefSeq" id="WP_150063924.1">
    <property type="nucleotide sequence ID" value="NZ_VWPJ01000027.1"/>
</dbReference>
<gene>
    <name evidence="2" type="ORF">F1188_18430</name>
</gene>
<dbReference type="CDD" id="cd00198">
    <property type="entry name" value="vWFA"/>
    <property type="match status" value="1"/>
</dbReference>
<dbReference type="Pfam" id="PF00092">
    <property type="entry name" value="VWA"/>
    <property type="match status" value="1"/>
</dbReference>
<sequence length="663" mass="73619">MGFSAPRRGRGWGPRWNLGLHLAVLALALAGAFGLAGPADARDPMLIEGKRTLFQRVLMRPGAELRAQPNLAEAGTTVEPFSVYYVFDRRNIGGQEWVEVGADREGTRTAFVPTPATIDWKHSMILAFTNPAPRSGPDGPRPAMILDTKESLVDLLNDEAMVPKSEAWRREAIQARANDTTVPDTNPIVALEPPEYVDLQENFYLLPVLDYEDTLFRSLRRKVLLMQVASVTKKDPPATNAPITPAGPFRVGIVFVIDASASMNPYIERTRQTIRAVFQRMQSADIKAEVSFGMVAFRDNINAVPGLEYTTRIVAPLELETNPTQFLRRIQTLNEAPVSSQGFMEDALGGIDAAHNMPAWRDFNARYLVLITDASTRALGDPLASVNILPEHLNQQAQEEGFAILTLHLKTAAGVNDHAVAEQQYRALSRFQDRVLYYPIENGDVTTFGRTVDTVTADLLDMARTAIDDSLPPAATPEQEALRQVGRAMRLAYLGRQRGTRVPDVTQGWLAHLDPQDLRQAVVEPRVLLTRNQLNDLKTTIDRLTTLARTNRLRPAEFFGRLQSVAGNMVRDPERIAQGQIESLGDVVGEYLDDLPYESEIMGLTERDFLSMGPVGQLNLLRNLESKLELYRRFDGNADLWVALAPDEPEGEKVYPVPLTALP</sequence>
<dbReference type="OrthoDB" id="9801841at2"/>
<dbReference type="InterPro" id="IPR036465">
    <property type="entry name" value="vWFA_dom_sf"/>
</dbReference>
<evidence type="ECO:0000313" key="3">
    <source>
        <dbReference type="Proteomes" id="UP000324065"/>
    </source>
</evidence>
<comment type="caution">
    <text evidence="2">The sequence shown here is derived from an EMBL/GenBank/DDBJ whole genome shotgun (WGS) entry which is preliminary data.</text>
</comment>